<feature type="repeat" description="PPR" evidence="2">
    <location>
        <begin position="417"/>
        <end position="451"/>
    </location>
</feature>
<dbReference type="STRING" id="3988.B9SMU3"/>
<name>B9SMU3_RICCO</name>
<dbReference type="EMBL" id="EQ974038">
    <property type="protein sequence ID" value="EEF35064.1"/>
    <property type="molecule type" value="Genomic_DNA"/>
</dbReference>
<dbReference type="eggNOG" id="KOG4197">
    <property type="taxonomic scope" value="Eukaryota"/>
</dbReference>
<dbReference type="PANTHER" id="PTHR47859">
    <property type="entry name" value="PENTATRICOPEPTIDE REPEAT-CONTAINING PROTEIN"/>
    <property type="match status" value="1"/>
</dbReference>
<dbReference type="InParanoid" id="B9SMU3"/>
<dbReference type="Pfam" id="PF01535">
    <property type="entry name" value="PPR"/>
    <property type="match status" value="1"/>
</dbReference>
<feature type="repeat" description="PPR" evidence="2">
    <location>
        <begin position="609"/>
        <end position="643"/>
    </location>
</feature>
<evidence type="ECO:0000313" key="3">
    <source>
        <dbReference type="EMBL" id="EEF35064.1"/>
    </source>
</evidence>
<dbReference type="FunCoup" id="B9SMU3">
    <property type="interactions" value="1084"/>
</dbReference>
<evidence type="ECO:0000256" key="2">
    <source>
        <dbReference type="PROSITE-ProRule" id="PRU00708"/>
    </source>
</evidence>
<reference evidence="4" key="1">
    <citation type="journal article" date="2010" name="Nat. Biotechnol.">
        <title>Draft genome sequence of the oilseed species Ricinus communis.</title>
        <authorList>
            <person name="Chan A.P."/>
            <person name="Crabtree J."/>
            <person name="Zhao Q."/>
            <person name="Lorenzi H."/>
            <person name="Orvis J."/>
            <person name="Puiu D."/>
            <person name="Melake-Berhan A."/>
            <person name="Jones K.M."/>
            <person name="Redman J."/>
            <person name="Chen G."/>
            <person name="Cahoon E.B."/>
            <person name="Gedil M."/>
            <person name="Stanke M."/>
            <person name="Haas B.J."/>
            <person name="Wortman J.R."/>
            <person name="Fraser-Liggett C.M."/>
            <person name="Ravel J."/>
            <person name="Rabinowicz P.D."/>
        </authorList>
    </citation>
    <scope>NUCLEOTIDE SEQUENCE [LARGE SCALE GENOMIC DNA]</scope>
    <source>
        <strain evidence="4">cv. Hale</strain>
    </source>
</reference>
<dbReference type="Proteomes" id="UP000008311">
    <property type="component" value="Unassembled WGS sequence"/>
</dbReference>
<protein>
    <submittedName>
        <fullName evidence="3">Pentatricopeptide repeat-containing protein, putative</fullName>
    </submittedName>
</protein>
<sequence>MQRPPGRVPLWSIADSFLRSNSIKYGQRNVAGDAGFCRSIATSTGDIILGYGEESTVKSIQKQILDALNLGERGRASNMLSDLGHANNLLRPNDFVDILRYCARSPDPLFAMETWRIMEEKEIGFNNISCLLMVRALCKGGYLEEAYNLINFIGEKHGMNPSLAVYNSFLGACSKMRNLILANKCLDLMAHRMSGKNEITYMQLLKLAVWQQNLSAVHEILKDYTKLYSPSILSLQNFIESFTRLGDLNSAYETLQHMVSLALRGNTSIGSTVEGWLYSSRLDIPIPSNVELGLQRFGLKEKNQQFVPLKADDATNSIEQSMISNLGKEAERAGVDETRSLATMKVLKSSFGDVIHACSQTRNARLAEQLMLQLKIMQQRDLKPYNSTLATLSVVCSKNLELDLAEALLDQLSNYQDPYPFNAFLRACNVTDRPERAIRIWAKMKQLYVQPDIRTYELLFSLFGNVNAPYEYGTMFSQVDCAKRINAIEMDMVKNGVRHNHLSMKNLLKALGAEGMIRELIHYLHKEEDLFCHNNIYFGTPICNTVLHSLVEAGESYLALQMFKNMKSSGFRLNAATYTMMIDWCSSIQCYKTACALVSMMLRDGFYPQTETYTALIKVLMEDGNFEAALNLLDQGSSEGIQPDVLLYNTIIRKAMLERRIDVIELIVEQMHRENIKPDSVTCNYVFSTYVECGFHNTAMEALQVLSLWMIEEEEDSLQQKRAELEEDFIYSEDQEAESRILEYFVGCRENIAVSLLNLRWCAILGYPISWSPNETLWARRLSTNYCTRKEELKGKRFTNIN</sequence>
<organism evidence="3 4">
    <name type="scientific">Ricinus communis</name>
    <name type="common">Castor bean</name>
    <dbReference type="NCBI Taxonomy" id="3988"/>
    <lineage>
        <taxon>Eukaryota</taxon>
        <taxon>Viridiplantae</taxon>
        <taxon>Streptophyta</taxon>
        <taxon>Embryophyta</taxon>
        <taxon>Tracheophyta</taxon>
        <taxon>Spermatophyta</taxon>
        <taxon>Magnoliopsida</taxon>
        <taxon>eudicotyledons</taxon>
        <taxon>Gunneridae</taxon>
        <taxon>Pentapetalae</taxon>
        <taxon>rosids</taxon>
        <taxon>fabids</taxon>
        <taxon>Malpighiales</taxon>
        <taxon>Euphorbiaceae</taxon>
        <taxon>Acalyphoideae</taxon>
        <taxon>Acalypheae</taxon>
        <taxon>Ricinus</taxon>
    </lineage>
</organism>
<dbReference type="Pfam" id="PF13041">
    <property type="entry name" value="PPR_2"/>
    <property type="match status" value="1"/>
</dbReference>
<feature type="repeat" description="PPR" evidence="2">
    <location>
        <begin position="539"/>
        <end position="573"/>
    </location>
</feature>
<keyword evidence="4" id="KW-1185">Reference proteome</keyword>
<dbReference type="AlphaFoldDB" id="B9SMU3"/>
<dbReference type="Gene3D" id="1.25.40.10">
    <property type="entry name" value="Tetratricopeptide repeat domain"/>
    <property type="match status" value="3"/>
</dbReference>
<dbReference type="Pfam" id="PF13812">
    <property type="entry name" value="PPR_3"/>
    <property type="match status" value="2"/>
</dbReference>
<evidence type="ECO:0000313" key="4">
    <source>
        <dbReference type="Proteomes" id="UP000008311"/>
    </source>
</evidence>
<dbReference type="NCBIfam" id="TIGR00756">
    <property type="entry name" value="PPR"/>
    <property type="match status" value="3"/>
</dbReference>
<dbReference type="InterPro" id="IPR011990">
    <property type="entry name" value="TPR-like_helical_dom_sf"/>
</dbReference>
<proteinExistence type="predicted"/>
<dbReference type="InterPro" id="IPR002885">
    <property type="entry name" value="PPR_rpt"/>
</dbReference>
<feature type="repeat" description="PPR" evidence="2">
    <location>
        <begin position="574"/>
        <end position="608"/>
    </location>
</feature>
<evidence type="ECO:0000256" key="1">
    <source>
        <dbReference type="ARBA" id="ARBA00022737"/>
    </source>
</evidence>
<dbReference type="PROSITE" id="PS51375">
    <property type="entry name" value="PPR"/>
    <property type="match status" value="4"/>
</dbReference>
<dbReference type="PANTHER" id="PTHR47859:SF1">
    <property type="entry name" value="PENTATRICOPEPTIDE REPEAT-CONTAINING PROTEIN"/>
    <property type="match status" value="1"/>
</dbReference>
<accession>B9SMU3</accession>
<gene>
    <name evidence="3" type="ORF">RCOM_0470960</name>
</gene>
<keyword evidence="1" id="KW-0677">Repeat</keyword>